<accession>A0ABV3TET6</accession>
<feature type="transmembrane region" description="Helical" evidence="1">
    <location>
        <begin position="80"/>
        <end position="100"/>
    </location>
</feature>
<gene>
    <name evidence="2" type="ORF">V6X73_08710</name>
</gene>
<evidence type="ECO:0000313" key="3">
    <source>
        <dbReference type="Proteomes" id="UP001556709"/>
    </source>
</evidence>
<protein>
    <submittedName>
        <fullName evidence="2">Uncharacterized protein</fullName>
    </submittedName>
</protein>
<reference evidence="2 3" key="1">
    <citation type="submission" date="2024-02" db="EMBL/GenBank/DDBJ databases">
        <title>New especies of Spiribacter isolated from saline water.</title>
        <authorList>
            <person name="Leon M.J."/>
            <person name="De La Haba R."/>
            <person name="Sanchez-Porro C."/>
            <person name="Ventosa A."/>
        </authorList>
    </citation>
    <scope>NUCLEOTIDE SEQUENCE [LARGE SCALE GENOMIC DNA]</scope>
    <source>
        <strain evidence="3">ag22IC6-390</strain>
    </source>
</reference>
<keyword evidence="3" id="KW-1185">Reference proteome</keyword>
<feature type="transmembrane region" description="Helical" evidence="1">
    <location>
        <begin position="46"/>
        <end position="68"/>
    </location>
</feature>
<organism evidence="2 3">
    <name type="scientific">Spiribacter pallidus</name>
    <dbReference type="NCBI Taxonomy" id="1987936"/>
    <lineage>
        <taxon>Bacteria</taxon>
        <taxon>Pseudomonadati</taxon>
        <taxon>Pseudomonadota</taxon>
        <taxon>Gammaproteobacteria</taxon>
        <taxon>Chromatiales</taxon>
        <taxon>Ectothiorhodospiraceae</taxon>
        <taxon>Spiribacter</taxon>
    </lineage>
</organism>
<name>A0ABV3TET6_9GAMM</name>
<evidence type="ECO:0000256" key="1">
    <source>
        <dbReference type="SAM" id="Phobius"/>
    </source>
</evidence>
<sequence length="101" mass="10178">MQRFRLWPALFVMLPGGALAHAVGGHDHPLMLVHWHLADGQTVLGVPAHGLGAALVLAAVAAGVGAFMLRRLRSAPGPGLALGATAGALAVMGFGLIAGLF</sequence>
<keyword evidence="1" id="KW-0812">Transmembrane</keyword>
<dbReference type="Proteomes" id="UP001556709">
    <property type="component" value="Unassembled WGS sequence"/>
</dbReference>
<dbReference type="RefSeq" id="WP_367959522.1">
    <property type="nucleotide sequence ID" value="NZ_JBAKFK010000004.1"/>
</dbReference>
<keyword evidence="1" id="KW-1133">Transmembrane helix</keyword>
<keyword evidence="1" id="KW-0472">Membrane</keyword>
<proteinExistence type="predicted"/>
<comment type="caution">
    <text evidence="2">The sequence shown here is derived from an EMBL/GenBank/DDBJ whole genome shotgun (WGS) entry which is preliminary data.</text>
</comment>
<evidence type="ECO:0000313" key="2">
    <source>
        <dbReference type="EMBL" id="MEX0469806.1"/>
    </source>
</evidence>
<dbReference type="EMBL" id="JBAKFM010000004">
    <property type="protein sequence ID" value="MEX0469806.1"/>
    <property type="molecule type" value="Genomic_DNA"/>
</dbReference>